<dbReference type="Gene3D" id="3.10.50.40">
    <property type="match status" value="1"/>
</dbReference>
<dbReference type="InterPro" id="IPR046357">
    <property type="entry name" value="PPIase_dom_sf"/>
</dbReference>
<keyword evidence="6 9" id="KW-0413">Isomerase</keyword>
<evidence type="ECO:0000259" key="11">
    <source>
        <dbReference type="PROSITE" id="PS50198"/>
    </source>
</evidence>
<feature type="chain" id="PRO_5008092447" description="Parvulin-like PPIase" evidence="10">
    <location>
        <begin position="24"/>
        <end position="422"/>
    </location>
</feature>
<dbReference type="InterPro" id="IPR023058">
    <property type="entry name" value="PPIase_PpiC_CS"/>
</dbReference>
<sequence>MFRRLILSLTLLAPLAFAASAGAQDFDRVAAVVNDEAISLHDVIARVRLSLVSANIPDNVDNRRRVVPQVVRKMIDERLQMQEASRLKISITAGDIDTGIGMIEQQNRMPKGTLIPNLTRQGIEASTIREQIRADLTWMRLMTRAIQPQIRIGEEEITDRFEIMRARQGQPESLLAEIYLPVDSAAAEDEAKRLGEGLVDQLRAGTPFAVLARQFSRAPTAANGGTMGWMNETGLDDEVAAIAAKLTKGQVSPLTRTSSGFHIIALIDQRIAGQFVDPEASTVTYSRMILPMPQGPGAPPRQQLLAQAAKVSAGTKSCAEFDTNAHRIGALKVERIGPSTLSALNAETRQILMPVTVNQVSQPNLTTDGIQVMMVCSRDEATKVAGLTRDQVRRTIEDERLDMLSRRYLRDLRRQAFIDVRL</sequence>
<evidence type="ECO:0000256" key="3">
    <source>
        <dbReference type="ARBA" id="ARBA00022764"/>
    </source>
</evidence>
<proteinExistence type="predicted"/>
<evidence type="ECO:0000256" key="7">
    <source>
        <dbReference type="ARBA" id="ARBA00030642"/>
    </source>
</evidence>
<dbReference type="SUPFAM" id="SSF54534">
    <property type="entry name" value="FKBP-like"/>
    <property type="match status" value="1"/>
</dbReference>
<evidence type="ECO:0000256" key="8">
    <source>
        <dbReference type="ARBA" id="ARBA00031484"/>
    </source>
</evidence>
<evidence type="ECO:0000256" key="1">
    <source>
        <dbReference type="ARBA" id="ARBA00018370"/>
    </source>
</evidence>
<evidence type="ECO:0000313" key="13">
    <source>
        <dbReference type="Proteomes" id="UP000078543"/>
    </source>
</evidence>
<organism evidence="12 13">
    <name type="scientific">Magnetospirillum moscoviense</name>
    <dbReference type="NCBI Taxonomy" id="1437059"/>
    <lineage>
        <taxon>Bacteria</taxon>
        <taxon>Pseudomonadati</taxon>
        <taxon>Pseudomonadota</taxon>
        <taxon>Alphaproteobacteria</taxon>
        <taxon>Rhodospirillales</taxon>
        <taxon>Rhodospirillaceae</taxon>
        <taxon>Magnetospirillum</taxon>
    </lineage>
</organism>
<protein>
    <recommendedName>
        <fullName evidence="1">Parvulin-like PPIase</fullName>
    </recommendedName>
    <alternativeName>
        <fullName evidence="7">Peptidyl-prolyl cis-trans isomerase plp</fullName>
    </alternativeName>
    <alternativeName>
        <fullName evidence="8">Rotamase plp</fullName>
    </alternativeName>
</protein>
<dbReference type="InterPro" id="IPR000297">
    <property type="entry name" value="PPIase_PpiC"/>
</dbReference>
<dbReference type="PANTHER" id="PTHR47637:SF1">
    <property type="entry name" value="CHAPERONE SURA"/>
    <property type="match status" value="1"/>
</dbReference>
<dbReference type="InterPro" id="IPR027304">
    <property type="entry name" value="Trigger_fact/SurA_dom_sf"/>
</dbReference>
<evidence type="ECO:0000256" key="6">
    <source>
        <dbReference type="ARBA" id="ARBA00023235"/>
    </source>
</evidence>
<evidence type="ECO:0000256" key="5">
    <source>
        <dbReference type="ARBA" id="ARBA00023186"/>
    </source>
</evidence>
<dbReference type="AlphaFoldDB" id="A0A178N0F1"/>
<comment type="caution">
    <text evidence="12">The sequence shown here is derived from an EMBL/GenBank/DDBJ whole genome shotgun (WGS) entry which is preliminary data.</text>
</comment>
<dbReference type="OrthoDB" id="9791746at2"/>
<keyword evidence="3" id="KW-0574">Periplasm</keyword>
<dbReference type="GO" id="GO:0003755">
    <property type="term" value="F:peptidyl-prolyl cis-trans isomerase activity"/>
    <property type="evidence" value="ECO:0007669"/>
    <property type="project" value="UniProtKB-KW"/>
</dbReference>
<dbReference type="Gene3D" id="1.10.4030.10">
    <property type="entry name" value="Porin chaperone SurA, peptide-binding domain"/>
    <property type="match status" value="1"/>
</dbReference>
<dbReference type="Proteomes" id="UP000078543">
    <property type="component" value="Unassembled WGS sequence"/>
</dbReference>
<dbReference type="PROSITE" id="PS01096">
    <property type="entry name" value="PPIC_PPIASE_1"/>
    <property type="match status" value="1"/>
</dbReference>
<keyword evidence="2 10" id="KW-0732">Signal</keyword>
<evidence type="ECO:0000256" key="10">
    <source>
        <dbReference type="SAM" id="SignalP"/>
    </source>
</evidence>
<reference evidence="12 13" key="1">
    <citation type="submission" date="2016-04" db="EMBL/GenBank/DDBJ databases">
        <title>Draft genome sequence of freshwater magnetotactic bacteria Magnetospirillum marisnigri SP-1 and Magnetospirillum moscoviense BB-1.</title>
        <authorList>
            <person name="Koziaeva V."/>
            <person name="Dziuba M.V."/>
            <person name="Ivanov T.M."/>
            <person name="Kuznetsov B."/>
            <person name="Grouzdev D.S."/>
        </authorList>
    </citation>
    <scope>NUCLEOTIDE SEQUENCE [LARGE SCALE GENOMIC DNA]</scope>
    <source>
        <strain evidence="12 13">BB-1</strain>
    </source>
</reference>
<evidence type="ECO:0000256" key="9">
    <source>
        <dbReference type="PROSITE-ProRule" id="PRU00278"/>
    </source>
</evidence>
<keyword evidence="5" id="KW-0143">Chaperone</keyword>
<evidence type="ECO:0000256" key="2">
    <source>
        <dbReference type="ARBA" id="ARBA00022729"/>
    </source>
</evidence>
<dbReference type="RefSeq" id="WP_068497288.1">
    <property type="nucleotide sequence ID" value="NZ_LWQU01000054.1"/>
</dbReference>
<feature type="signal peptide" evidence="10">
    <location>
        <begin position="1"/>
        <end position="23"/>
    </location>
</feature>
<evidence type="ECO:0000313" key="12">
    <source>
        <dbReference type="EMBL" id="OAN60924.1"/>
    </source>
</evidence>
<dbReference type="InterPro" id="IPR015391">
    <property type="entry name" value="SurA_N"/>
</dbReference>
<dbReference type="EMBL" id="LWQU01000054">
    <property type="protein sequence ID" value="OAN60924.1"/>
    <property type="molecule type" value="Genomic_DNA"/>
</dbReference>
<dbReference type="STRING" id="1437059.A6A05_06860"/>
<feature type="domain" description="PpiC" evidence="11">
    <location>
        <begin position="170"/>
        <end position="268"/>
    </location>
</feature>
<name>A0A178N0F1_9PROT</name>
<dbReference type="Pfam" id="PF09312">
    <property type="entry name" value="SurA_N"/>
    <property type="match status" value="1"/>
</dbReference>
<gene>
    <name evidence="12" type="ORF">A6A05_06860</name>
</gene>
<dbReference type="PANTHER" id="PTHR47637">
    <property type="entry name" value="CHAPERONE SURA"/>
    <property type="match status" value="1"/>
</dbReference>
<keyword evidence="4 9" id="KW-0697">Rotamase</keyword>
<dbReference type="PROSITE" id="PS50198">
    <property type="entry name" value="PPIC_PPIASE_2"/>
    <property type="match status" value="1"/>
</dbReference>
<dbReference type="InterPro" id="IPR050280">
    <property type="entry name" value="OMP_Chaperone_SurA"/>
</dbReference>
<keyword evidence="13" id="KW-1185">Reference proteome</keyword>
<dbReference type="Pfam" id="PF00639">
    <property type="entry name" value="Rotamase"/>
    <property type="match status" value="1"/>
</dbReference>
<dbReference type="SUPFAM" id="SSF109998">
    <property type="entry name" value="Triger factor/SurA peptide-binding domain-like"/>
    <property type="match status" value="1"/>
</dbReference>
<evidence type="ECO:0000256" key="4">
    <source>
        <dbReference type="ARBA" id="ARBA00023110"/>
    </source>
</evidence>
<accession>A0A178N0F1</accession>